<keyword evidence="2 6" id="KW-0805">Transcription regulation</keyword>
<dbReference type="OrthoDB" id="1027298at2"/>
<dbReference type="InterPro" id="IPR014284">
    <property type="entry name" value="RNA_pol_sigma-70_dom"/>
</dbReference>
<dbReference type="InterPro" id="IPR036388">
    <property type="entry name" value="WH-like_DNA-bd_sf"/>
</dbReference>
<dbReference type="Pfam" id="PF04542">
    <property type="entry name" value="Sigma70_r2"/>
    <property type="match status" value="1"/>
</dbReference>
<evidence type="ECO:0000313" key="9">
    <source>
        <dbReference type="EMBL" id="AVR45722.1"/>
    </source>
</evidence>
<evidence type="ECO:0000256" key="4">
    <source>
        <dbReference type="ARBA" id="ARBA00023125"/>
    </source>
</evidence>
<keyword evidence="4 6" id="KW-0238">DNA-binding</keyword>
<dbReference type="InterPro" id="IPR013325">
    <property type="entry name" value="RNA_pol_sigma_r2"/>
</dbReference>
<dbReference type="GO" id="GO:0006352">
    <property type="term" value="P:DNA-templated transcription initiation"/>
    <property type="evidence" value="ECO:0007669"/>
    <property type="project" value="InterPro"/>
</dbReference>
<dbReference type="AlphaFoldDB" id="A0A2R3Z681"/>
<dbReference type="Gene3D" id="1.10.1740.10">
    <property type="match status" value="1"/>
</dbReference>
<dbReference type="KEGG" id="grs:C7S20_10910"/>
<dbReference type="GO" id="GO:0003677">
    <property type="term" value="F:DNA binding"/>
    <property type="evidence" value="ECO:0007669"/>
    <property type="project" value="UniProtKB-KW"/>
</dbReference>
<keyword evidence="3 6" id="KW-0731">Sigma factor</keyword>
<dbReference type="InterPro" id="IPR013249">
    <property type="entry name" value="RNA_pol_sigma70_r4_t2"/>
</dbReference>
<dbReference type="RefSeq" id="WP_107012499.1">
    <property type="nucleotide sequence ID" value="NZ_CP028136.1"/>
</dbReference>
<dbReference type="PANTHER" id="PTHR43133:SF8">
    <property type="entry name" value="RNA POLYMERASE SIGMA FACTOR HI_1459-RELATED"/>
    <property type="match status" value="1"/>
</dbReference>
<dbReference type="GO" id="GO:0016987">
    <property type="term" value="F:sigma factor activity"/>
    <property type="evidence" value="ECO:0007669"/>
    <property type="project" value="UniProtKB-KW"/>
</dbReference>
<organism evidence="9 10">
    <name type="scientific">Christiangramia fulva</name>
    <dbReference type="NCBI Taxonomy" id="2126553"/>
    <lineage>
        <taxon>Bacteria</taxon>
        <taxon>Pseudomonadati</taxon>
        <taxon>Bacteroidota</taxon>
        <taxon>Flavobacteriia</taxon>
        <taxon>Flavobacteriales</taxon>
        <taxon>Flavobacteriaceae</taxon>
        <taxon>Christiangramia</taxon>
    </lineage>
</organism>
<dbReference type="Pfam" id="PF08281">
    <property type="entry name" value="Sigma70_r4_2"/>
    <property type="match status" value="1"/>
</dbReference>
<evidence type="ECO:0000259" key="8">
    <source>
        <dbReference type="Pfam" id="PF08281"/>
    </source>
</evidence>
<keyword evidence="5 6" id="KW-0804">Transcription</keyword>
<dbReference type="InterPro" id="IPR000838">
    <property type="entry name" value="RNA_pol_sigma70_ECF_CS"/>
</dbReference>
<dbReference type="EMBL" id="CP028136">
    <property type="protein sequence ID" value="AVR45722.1"/>
    <property type="molecule type" value="Genomic_DNA"/>
</dbReference>
<feature type="domain" description="RNA polymerase sigma factor 70 region 4 type 2" evidence="8">
    <location>
        <begin position="123"/>
        <end position="175"/>
    </location>
</feature>
<dbReference type="PANTHER" id="PTHR43133">
    <property type="entry name" value="RNA POLYMERASE ECF-TYPE SIGMA FACTO"/>
    <property type="match status" value="1"/>
</dbReference>
<gene>
    <name evidence="9" type="ORF">C7S20_10910</name>
</gene>
<reference evidence="10" key="1">
    <citation type="submission" date="2018-03" db="EMBL/GenBank/DDBJ databases">
        <title>Gramella fulva sp. nov., isolated from a dry surface of tidal flat.</title>
        <authorList>
            <person name="Hwang S.H."/>
            <person name="Hwang W.M."/>
            <person name="Kang K."/>
            <person name="Ahn T.-Y."/>
        </authorList>
    </citation>
    <scope>NUCLEOTIDE SEQUENCE [LARGE SCALE GENOMIC DNA]</scope>
    <source>
        <strain evidence="10">SH35</strain>
    </source>
</reference>
<sequence>MIKNTDQYLIERTLAGETSAFGELVDRYQNFVFTIAVRIVKHREEAEEVAQDSFIKAFDSLSGFRGESKFSSWLYRIVYHKSLDRIKKNKRQQSFQLVEEITSDDLDGIENGMDLMLEEERKEMIKKCIRELPGQDAAVIELYYFEELPVKEIAEITGLTEDNIKIKLYRSRRKLFNLLQSYINPQIENKNGKAI</sequence>
<proteinExistence type="inferred from homology"/>
<name>A0A2R3Z681_9FLAO</name>
<dbReference type="PROSITE" id="PS01063">
    <property type="entry name" value="SIGMA70_ECF"/>
    <property type="match status" value="1"/>
</dbReference>
<evidence type="ECO:0000256" key="2">
    <source>
        <dbReference type="ARBA" id="ARBA00023015"/>
    </source>
</evidence>
<feature type="domain" description="RNA polymerase sigma-70 region 2" evidence="7">
    <location>
        <begin position="24"/>
        <end position="91"/>
    </location>
</feature>
<evidence type="ECO:0000256" key="3">
    <source>
        <dbReference type="ARBA" id="ARBA00023082"/>
    </source>
</evidence>
<protein>
    <recommendedName>
        <fullName evidence="6">RNA polymerase sigma factor</fullName>
    </recommendedName>
</protein>
<dbReference type="SUPFAM" id="SSF88946">
    <property type="entry name" value="Sigma2 domain of RNA polymerase sigma factors"/>
    <property type="match status" value="1"/>
</dbReference>
<evidence type="ECO:0000256" key="6">
    <source>
        <dbReference type="RuleBase" id="RU000716"/>
    </source>
</evidence>
<dbReference type="Gene3D" id="1.10.10.10">
    <property type="entry name" value="Winged helix-like DNA-binding domain superfamily/Winged helix DNA-binding domain"/>
    <property type="match status" value="1"/>
</dbReference>
<evidence type="ECO:0000259" key="7">
    <source>
        <dbReference type="Pfam" id="PF04542"/>
    </source>
</evidence>
<dbReference type="InterPro" id="IPR007627">
    <property type="entry name" value="RNA_pol_sigma70_r2"/>
</dbReference>
<dbReference type="InterPro" id="IPR039425">
    <property type="entry name" value="RNA_pol_sigma-70-like"/>
</dbReference>
<accession>A0A2R3Z681</accession>
<dbReference type="SUPFAM" id="SSF88659">
    <property type="entry name" value="Sigma3 and sigma4 domains of RNA polymerase sigma factors"/>
    <property type="match status" value="1"/>
</dbReference>
<dbReference type="Proteomes" id="UP000241507">
    <property type="component" value="Chromosome"/>
</dbReference>
<evidence type="ECO:0000256" key="5">
    <source>
        <dbReference type="ARBA" id="ARBA00023163"/>
    </source>
</evidence>
<dbReference type="NCBIfam" id="TIGR02937">
    <property type="entry name" value="sigma70-ECF"/>
    <property type="match status" value="1"/>
</dbReference>
<evidence type="ECO:0000256" key="1">
    <source>
        <dbReference type="ARBA" id="ARBA00010641"/>
    </source>
</evidence>
<dbReference type="InterPro" id="IPR013324">
    <property type="entry name" value="RNA_pol_sigma_r3/r4-like"/>
</dbReference>
<comment type="similarity">
    <text evidence="1 6">Belongs to the sigma-70 factor family. ECF subfamily.</text>
</comment>
<keyword evidence="10" id="KW-1185">Reference proteome</keyword>
<evidence type="ECO:0000313" key="10">
    <source>
        <dbReference type="Proteomes" id="UP000241507"/>
    </source>
</evidence>
<dbReference type="CDD" id="cd06171">
    <property type="entry name" value="Sigma70_r4"/>
    <property type="match status" value="1"/>
</dbReference>